<organism evidence="2 3">
    <name type="scientific">Pseudomonas coleopterorum</name>
    <dbReference type="NCBI Taxonomy" id="1605838"/>
    <lineage>
        <taxon>Bacteria</taxon>
        <taxon>Pseudomonadati</taxon>
        <taxon>Pseudomonadota</taxon>
        <taxon>Gammaproteobacteria</taxon>
        <taxon>Pseudomonadales</taxon>
        <taxon>Pseudomonadaceae</taxon>
        <taxon>Pseudomonas</taxon>
    </lineage>
</organism>
<sequence length="1180" mass="128396">MNTPELPEPIFDNREDPIPEIELPTQPDPVYNPLFENLVPEEPETRIAGRLSFADAMPRMGMSSVFDIICQPKGEFARQLRTLSDADGEMAYDNALCYATQIARSYREDVVSSGRDLPSIAPQTGVRALVEVGPSYPNLFKENWDQFCKVGAIEAMDGPVAYLGSLRRFAAERIEGASTSPKRIPLAVRRPDLDKLVIDEQSTYQSRPMLDLVNDVLAQGINKYQAEKGDARPIHQLLAEKKHPFVFPYHFAHQQVSLALGGEKPALGEISYRISPALPGAQSAFGHLTGDAQVAQLALSGLSPSVQKVLQSPSLFSHFYISLHDVLAQGGFNSPDTYCLRPYHTAYVGFPLAPQAGVGATEPAADSLAWGGTIGATNTEVLLRNSQGDIARLPLKLQSRGRALSWLMNHSLNTDPRYFKTLFITYPGDADALTEAAGHSCELSIEARSWSGLEHWSPSPRSVALWKMTFTADHDYGLTPEQRSFFQDHYGLTFSHTSMNPLTFMDTFLHATGLDSEALEALLAVKAFAPIKTPYWNANNPAATVTSFPHANHHGACYVNGVGGADPGTRRYDYRKNAMGVAQEPDSNKWILTNTSLERFDRLQRMIRLQKNTGLPFAKLDTLVVAAMRSEGDANAQMELNANTVRALGTYRYLDQHYRIDAEEFAAFMYYVSPHATTGEVPLLEKVFNTPVLFDTPLVIDNVEFTLDSADPTYQKTIAQLCASLNVQPGIEFERIATATLTHVTPLRRSFAVVSSLYRQARIAQMFGLSVNECWELTDLLGGSAYRTLVASGRLKALDANGKDILDVLMELDWTVRWLKTNKLTVSQLRDMVEAGPVPVAAPSLLDRLQQLAGDARTQAVTAHAVATLNLPGKSTGAAIDWFAELGKGAQALIDARGLVNAPTLTVEDSDSAQLTAKVTELVESQGLAASAKPAAITVLSEFLLDTLTQQTRLVEALLQEHTTLLPELAVLVGRCAEVSPQQLLVAVLQAWPATGAASEAGIAAVLAQLHQANACAKALSWVGIGAKALRTLLVNPAWLGTAKLWPLSLDNLRAFKAYDGLFDTLGQPEERLLGYLAQANALVSNRPGKRQLAVQAQTCNAALATLLGWSETEVAALTELLPQKTAKTVVHIDWLRRAQALSLETGLNAATLLQACSLTAESPEADWQAVGQAAMAAVR</sequence>
<keyword evidence="3" id="KW-1185">Reference proteome</keyword>
<comment type="caution">
    <text evidence="2">The sequence shown here is derived from an EMBL/GenBank/DDBJ whole genome shotgun (WGS) entry which is preliminary data.</text>
</comment>
<name>A0ABR9BT45_9PSED</name>
<dbReference type="EMBL" id="JACYWZ010000001">
    <property type="protein sequence ID" value="MBD8768277.1"/>
    <property type="molecule type" value="Genomic_DNA"/>
</dbReference>
<evidence type="ECO:0000313" key="3">
    <source>
        <dbReference type="Proteomes" id="UP000620025"/>
    </source>
</evidence>
<reference evidence="2 3" key="1">
    <citation type="journal article" date="2020" name="FEMS Microbiol. Ecol.">
        <title>Temporal dynamics of bacterial communities during seed development and maturation.</title>
        <authorList>
            <person name="Chesneau G."/>
            <person name="Torres-Cortes G."/>
            <person name="Briand M."/>
            <person name="Darrasse A."/>
            <person name="Preveaux A."/>
            <person name="Marais C."/>
            <person name="Jacques M.A."/>
            <person name="Shade A."/>
            <person name="Barret M."/>
        </authorList>
    </citation>
    <scope>NUCLEOTIDE SEQUENCE [LARGE SCALE GENOMIC DNA]</scope>
    <source>
        <strain evidence="2 3">CFBP13599</strain>
    </source>
</reference>
<keyword evidence="1" id="KW-0843">Virulence</keyword>
<dbReference type="InterPro" id="IPR018003">
    <property type="entry name" value="Insecticidal_toxin/plasmid_vir"/>
</dbReference>
<dbReference type="Pfam" id="PF03538">
    <property type="entry name" value="VRP1"/>
    <property type="match status" value="1"/>
</dbReference>
<accession>A0ABR9BT45</accession>
<evidence type="ECO:0000256" key="1">
    <source>
        <dbReference type="ARBA" id="ARBA00023026"/>
    </source>
</evidence>
<proteinExistence type="predicted"/>
<evidence type="ECO:0000313" key="2">
    <source>
        <dbReference type="EMBL" id="MBD8768277.1"/>
    </source>
</evidence>
<dbReference type="Proteomes" id="UP000620025">
    <property type="component" value="Unassembled WGS sequence"/>
</dbReference>
<gene>
    <name evidence="2" type="ORF">IFT38_01830</name>
</gene>
<protein>
    <recommendedName>
        <fullName evidence="4">Virulence plasmid A protein</fullName>
    </recommendedName>
</protein>
<evidence type="ECO:0008006" key="4">
    <source>
        <dbReference type="Google" id="ProtNLM"/>
    </source>
</evidence>
<dbReference type="RefSeq" id="WP_192065303.1">
    <property type="nucleotide sequence ID" value="NZ_JACYWY010000002.1"/>
</dbReference>